<evidence type="ECO:0000313" key="2">
    <source>
        <dbReference type="Proteomes" id="UP000094342"/>
    </source>
</evidence>
<gene>
    <name evidence="1" type="ORF">A8M32_10530</name>
</gene>
<dbReference type="RefSeq" id="WP_069458345.1">
    <property type="nucleotide sequence ID" value="NZ_CP034909.1"/>
</dbReference>
<protein>
    <submittedName>
        <fullName evidence="1">Uncharacterized protein</fullName>
    </submittedName>
</protein>
<dbReference type="EMBL" id="LYBW01000056">
    <property type="protein sequence ID" value="ODR91237.1"/>
    <property type="molecule type" value="Genomic_DNA"/>
</dbReference>
<sequence>MKFRVIEGGKASETGPVTSQTGIRAEAERRIRATGYEQYRVRSLATGRPIPSSIRYLKMQIEFVADKLEQLNPIPHDFTDDKYWPATAAPRVFSDAQRSL</sequence>
<keyword evidence="2" id="KW-1185">Reference proteome</keyword>
<dbReference type="OrthoDB" id="7950167at2"/>
<organism evidence="1 2">
    <name type="scientific">Sinorhizobium alkalisoli</name>
    <dbReference type="NCBI Taxonomy" id="1752398"/>
    <lineage>
        <taxon>Bacteria</taxon>
        <taxon>Pseudomonadati</taxon>
        <taxon>Pseudomonadota</taxon>
        <taxon>Alphaproteobacteria</taxon>
        <taxon>Hyphomicrobiales</taxon>
        <taxon>Rhizobiaceae</taxon>
        <taxon>Sinorhizobium/Ensifer group</taxon>
        <taxon>Sinorhizobium</taxon>
    </lineage>
</organism>
<dbReference type="AlphaFoldDB" id="A0A1E3VCQ6"/>
<evidence type="ECO:0000313" key="1">
    <source>
        <dbReference type="EMBL" id="ODR91237.1"/>
    </source>
</evidence>
<reference evidence="2" key="1">
    <citation type="submission" date="2016-05" db="EMBL/GenBank/DDBJ databases">
        <authorList>
            <person name="Li Y."/>
        </authorList>
    </citation>
    <scope>NUCLEOTIDE SEQUENCE [LARGE SCALE GENOMIC DNA]</scope>
    <source>
        <strain evidence="2">YIC4027</strain>
    </source>
</reference>
<name>A0A1E3VCQ6_9HYPH</name>
<proteinExistence type="predicted"/>
<dbReference type="Proteomes" id="UP000094342">
    <property type="component" value="Unassembled WGS sequence"/>
</dbReference>
<comment type="caution">
    <text evidence="1">The sequence shown here is derived from an EMBL/GenBank/DDBJ whole genome shotgun (WGS) entry which is preliminary data.</text>
</comment>
<accession>A0A1E3VCQ6</accession>